<proteinExistence type="predicted"/>
<sequence>MQPSPYPRPVVSSHQPSLWPWVGYWAKVAASDVHIMTCGVQFDYGGYQNRVQLGAAWLTLPVERSAKAGMVQDARYHPEAIPRLRQTVLEALAGKRWPGAEQIRFIVARTFDDPPIGNFLLDLNIQGFKAVSQVLGLTHVKTFLDTQVPDGSFSKTERLVARIQRHVPEERISYLAGSGARGYLDRATWPSGWSLRFQNAKEGVAPDTVLSVIARRPDDALSVVLGAFGYQPWSARDEAHSGDLAALG</sequence>
<comment type="caution">
    <text evidence="1">The sequence shown here is derived from an EMBL/GenBank/DDBJ whole genome shotgun (WGS) entry which is preliminary data.</text>
</comment>
<protein>
    <submittedName>
        <fullName evidence="1">WbqC family protein</fullName>
    </submittedName>
</protein>
<dbReference type="InterPro" id="IPR014985">
    <property type="entry name" value="WbqC"/>
</dbReference>
<reference evidence="1 2" key="1">
    <citation type="submission" date="2021-05" db="EMBL/GenBank/DDBJ databases">
        <title>Roseococcus sp. XZZS9, whole genome shotgun sequencing project.</title>
        <authorList>
            <person name="Zhao G."/>
            <person name="Shen L."/>
        </authorList>
    </citation>
    <scope>NUCLEOTIDE SEQUENCE [LARGE SCALE GENOMIC DNA]</scope>
    <source>
        <strain evidence="1 2">XZZS9</strain>
    </source>
</reference>
<dbReference type="RefSeq" id="WP_213671087.1">
    <property type="nucleotide sequence ID" value="NZ_JAHCDA010000003.1"/>
</dbReference>
<organism evidence="1 2">
    <name type="scientific">Roseococcus pinisoli</name>
    <dbReference type="NCBI Taxonomy" id="2835040"/>
    <lineage>
        <taxon>Bacteria</taxon>
        <taxon>Pseudomonadati</taxon>
        <taxon>Pseudomonadota</taxon>
        <taxon>Alphaproteobacteria</taxon>
        <taxon>Acetobacterales</taxon>
        <taxon>Roseomonadaceae</taxon>
        <taxon>Roseococcus</taxon>
    </lineage>
</organism>
<dbReference type="Pfam" id="PF08889">
    <property type="entry name" value="WbqC"/>
    <property type="match status" value="1"/>
</dbReference>
<keyword evidence="2" id="KW-1185">Reference proteome</keyword>
<evidence type="ECO:0000313" key="2">
    <source>
        <dbReference type="Proteomes" id="UP000766336"/>
    </source>
</evidence>
<accession>A0ABS5QFN2</accession>
<evidence type="ECO:0000313" key="1">
    <source>
        <dbReference type="EMBL" id="MBS7812379.1"/>
    </source>
</evidence>
<name>A0ABS5QFN2_9PROT</name>
<dbReference type="Proteomes" id="UP000766336">
    <property type="component" value="Unassembled WGS sequence"/>
</dbReference>
<dbReference type="EMBL" id="JAHCDA010000003">
    <property type="protein sequence ID" value="MBS7812379.1"/>
    <property type="molecule type" value="Genomic_DNA"/>
</dbReference>
<gene>
    <name evidence="1" type="ORF">KHU32_15620</name>
</gene>